<dbReference type="Proteomes" id="UP000243799">
    <property type="component" value="Unassembled WGS sequence"/>
</dbReference>
<dbReference type="Pfam" id="PF12802">
    <property type="entry name" value="MarR_2"/>
    <property type="match status" value="1"/>
</dbReference>
<protein>
    <submittedName>
        <fullName evidence="2">Transcriptional regulator, MarR family</fullName>
    </submittedName>
</protein>
<dbReference type="PROSITE" id="PS50995">
    <property type="entry name" value="HTH_MARR_2"/>
    <property type="match status" value="1"/>
</dbReference>
<evidence type="ECO:0000259" key="1">
    <source>
        <dbReference type="PROSITE" id="PS50995"/>
    </source>
</evidence>
<accession>A0A1I0XL98</accession>
<dbReference type="InterPro" id="IPR036390">
    <property type="entry name" value="WH_DNA-bd_sf"/>
</dbReference>
<dbReference type="SUPFAM" id="SSF46785">
    <property type="entry name" value="Winged helix' DNA-binding domain"/>
    <property type="match status" value="1"/>
</dbReference>
<evidence type="ECO:0000313" key="2">
    <source>
        <dbReference type="EMBL" id="SFB01487.1"/>
    </source>
</evidence>
<organism evidence="2 3">
    <name type="scientific">Amycolatopsis marina</name>
    <dbReference type="NCBI Taxonomy" id="490629"/>
    <lineage>
        <taxon>Bacteria</taxon>
        <taxon>Bacillati</taxon>
        <taxon>Actinomycetota</taxon>
        <taxon>Actinomycetes</taxon>
        <taxon>Pseudonocardiales</taxon>
        <taxon>Pseudonocardiaceae</taxon>
        <taxon>Amycolatopsis</taxon>
    </lineage>
</organism>
<dbReference type="InterPro" id="IPR000835">
    <property type="entry name" value="HTH_MarR-typ"/>
</dbReference>
<gene>
    <name evidence="2" type="ORF">SAMN05216266_103289</name>
</gene>
<sequence>MSGVHEDVRWLSETEMRAWRSYIVSTLMLRHRLHRDLAEGHDVSLTDYEVLVCLSSREDRRMRMTELASMLGSTKSRLSHQVGRMEADRLVRRVKDPEDKRGVVAELTDDGFAVLERAAPTHVEGVRRNLIDLLTMEEKVAMGEAFSRVLEHLTELDS</sequence>
<dbReference type="AlphaFoldDB" id="A0A1I0XL98"/>
<dbReference type="InterPro" id="IPR036388">
    <property type="entry name" value="WH-like_DNA-bd_sf"/>
</dbReference>
<dbReference type="STRING" id="490629.SAMN05216266_103289"/>
<dbReference type="PANTHER" id="PTHR33164:SF99">
    <property type="entry name" value="MARR FAMILY REGULATORY PROTEIN"/>
    <property type="match status" value="1"/>
</dbReference>
<feature type="domain" description="HTH marR-type" evidence="1">
    <location>
        <begin position="1"/>
        <end position="151"/>
    </location>
</feature>
<dbReference type="Gene3D" id="1.10.10.10">
    <property type="entry name" value="Winged helix-like DNA-binding domain superfamily/Winged helix DNA-binding domain"/>
    <property type="match status" value="1"/>
</dbReference>
<dbReference type="GO" id="GO:0006950">
    <property type="term" value="P:response to stress"/>
    <property type="evidence" value="ECO:0007669"/>
    <property type="project" value="TreeGrafter"/>
</dbReference>
<reference evidence="3" key="1">
    <citation type="submission" date="2016-10" db="EMBL/GenBank/DDBJ databases">
        <authorList>
            <person name="Varghese N."/>
            <person name="Submissions S."/>
        </authorList>
    </citation>
    <scope>NUCLEOTIDE SEQUENCE [LARGE SCALE GENOMIC DNA]</scope>
    <source>
        <strain evidence="3">CGMCC 4.3568</strain>
    </source>
</reference>
<keyword evidence="3" id="KW-1185">Reference proteome</keyword>
<evidence type="ECO:0000313" key="3">
    <source>
        <dbReference type="Proteomes" id="UP000243799"/>
    </source>
</evidence>
<dbReference type="OrthoDB" id="3254910at2"/>
<dbReference type="EMBL" id="FOKG01000003">
    <property type="protein sequence ID" value="SFB01487.1"/>
    <property type="molecule type" value="Genomic_DNA"/>
</dbReference>
<dbReference type="PANTHER" id="PTHR33164">
    <property type="entry name" value="TRANSCRIPTIONAL REGULATOR, MARR FAMILY"/>
    <property type="match status" value="1"/>
</dbReference>
<proteinExistence type="predicted"/>
<dbReference type="SMART" id="SM00347">
    <property type="entry name" value="HTH_MARR"/>
    <property type="match status" value="1"/>
</dbReference>
<name>A0A1I0XL98_9PSEU</name>
<dbReference type="GO" id="GO:0003700">
    <property type="term" value="F:DNA-binding transcription factor activity"/>
    <property type="evidence" value="ECO:0007669"/>
    <property type="project" value="InterPro"/>
</dbReference>
<dbReference type="PRINTS" id="PR00598">
    <property type="entry name" value="HTHMARR"/>
</dbReference>
<dbReference type="RefSeq" id="WP_091671446.1">
    <property type="nucleotide sequence ID" value="NZ_FOKG01000003.1"/>
</dbReference>
<dbReference type="InterPro" id="IPR039422">
    <property type="entry name" value="MarR/SlyA-like"/>
</dbReference>